<feature type="compositionally biased region" description="Polar residues" evidence="3">
    <location>
        <begin position="1064"/>
        <end position="1079"/>
    </location>
</feature>
<dbReference type="InterPro" id="IPR057670">
    <property type="entry name" value="SH3_retrovirus"/>
</dbReference>
<dbReference type="Pfam" id="PF14223">
    <property type="entry name" value="Retrotran_gag_2"/>
    <property type="match status" value="1"/>
</dbReference>
<dbReference type="EMBL" id="BQNB010014815">
    <property type="protein sequence ID" value="GJT32713.1"/>
    <property type="molecule type" value="Genomic_DNA"/>
</dbReference>
<feature type="compositionally biased region" description="Low complexity" evidence="3">
    <location>
        <begin position="253"/>
        <end position="273"/>
    </location>
</feature>
<reference evidence="5" key="1">
    <citation type="journal article" date="2022" name="Int. J. Mol. Sci.">
        <title>Draft Genome of Tanacetum Coccineum: Genomic Comparison of Closely Related Tanacetum-Family Plants.</title>
        <authorList>
            <person name="Yamashiro T."/>
            <person name="Shiraishi A."/>
            <person name="Nakayama K."/>
            <person name="Satake H."/>
        </authorList>
    </citation>
    <scope>NUCLEOTIDE SEQUENCE</scope>
</reference>
<feature type="compositionally biased region" description="Basic and acidic residues" evidence="3">
    <location>
        <begin position="1095"/>
        <end position="1115"/>
    </location>
</feature>
<name>A0ABQ5D3D9_9ASTR</name>
<feature type="coiled-coil region" evidence="2">
    <location>
        <begin position="469"/>
        <end position="559"/>
    </location>
</feature>
<feature type="compositionally biased region" description="Acidic residues" evidence="3">
    <location>
        <begin position="1048"/>
        <end position="1057"/>
    </location>
</feature>
<dbReference type="InterPro" id="IPR001878">
    <property type="entry name" value="Znf_CCHC"/>
</dbReference>
<proteinExistence type="predicted"/>
<feature type="region of interest" description="Disordered" evidence="3">
    <location>
        <begin position="1140"/>
        <end position="1162"/>
    </location>
</feature>
<organism evidence="5 6">
    <name type="scientific">Tanacetum coccineum</name>
    <dbReference type="NCBI Taxonomy" id="301880"/>
    <lineage>
        <taxon>Eukaryota</taxon>
        <taxon>Viridiplantae</taxon>
        <taxon>Streptophyta</taxon>
        <taxon>Embryophyta</taxon>
        <taxon>Tracheophyta</taxon>
        <taxon>Spermatophyta</taxon>
        <taxon>Magnoliopsida</taxon>
        <taxon>eudicotyledons</taxon>
        <taxon>Gunneridae</taxon>
        <taxon>Pentapetalae</taxon>
        <taxon>asterids</taxon>
        <taxon>campanulids</taxon>
        <taxon>Asterales</taxon>
        <taxon>Asteraceae</taxon>
        <taxon>Asteroideae</taxon>
        <taxon>Anthemideae</taxon>
        <taxon>Anthemidinae</taxon>
        <taxon>Tanacetum</taxon>
    </lineage>
</organism>
<sequence>MTSSDEQHSQDDEVFTQIQPQITTVTNTNAKFPYLKKGEYDIWAMKMQNYITNSDLPCWNIVLNGNSRKKTTKDSNGNIKICPPVSAEEHLAVQRETKARTTLLTALPDDHMGDFYHLDDAKEIWLAIKARFGGNEESKKMQKSFLKQEFEEFKITEAEGLHTGYDKFQKILSQMNTLKVRPENEDVNLKFLRALPPSWSQVTLVLKTKGGLEYLSFDDLYNKLKSLEFDVKGYAPKPSSLANAAFVSTASTNNNNDTSSNHSPSYSTSSSYSGNREASSSHGSVVDDVIHSFLAESEPKQQLAYEDLKQIEKLDLEELDLKWQMAMLSIRVQKFEKKAGRKIKFNGQEAARFDKKLVQCYKCSQKGHFARECRAKASQDSQRYSAYKTQNAGKKTDDSQALISVDTFINWQDHEDAHADEGALKIYGMIAGMESDPDSERKATSEYALMGFTTDKEVQTCSFECEYKYNELKKLYNEQREEISNSSVELNAYKSGVKTLEAQIRCHQKNQLAYEEKIRILKFDLEDKSNLLAYHEKLVANAAQEKQALQAKLDNEIANTANWLQSSKNLVKLIDSSISVKDKVGLGYGSYENELYIDNEPSIFDSRPEDWLGKPLYSWFTKEGDMHGVPPPMTGNYMPTPVHVEIDESQFSYGQKQTNISETSSENVETCESNGDESNESENNNFDSCESNFSVSTLESASKTVVESEPNVVMSKVWTDAPIIEEVDSDNEYVVTPGKANEKPSHANNKSAKFINTPRDMGNKHDSRRHMGKQVGEGYAFPKKACFVCGSLSHLIKDCDFHEKRMAQEQAMAKQNEKTNGMGNFNRKWDKMTIWENTQRVDPSNKIVPRAVLLQSGIVDLSSTRPNLSKPVPTGRQNLSQLVTTGRRNLPTPVPTGKAVPAGRPNYPILVTSGRTNNIGNPHKLTEDFGIVDSGCSRSMTGNRHRLENFQEFKGGNVTFGGGEGFLVGYSTQGKAYRVYNLASKRVEETMNVKFLKNKPNVAQTGPAWYFDLDYLTDLMDYGRVRLTNPSAGPSNATTNKTGSQDTNDSDTDDDQDVIILPSYPSNETSPPSQMAPQDSSSVKSHSSPVVEGTQAEKEELASLERQEHKANEEAERLGLESAQVEEDLVFSAAKSFQTPSTNVVTPGSTPVTPGSIPLTPGTPVTSDSAPFATRNSPDKLYVGASSLRYPHPSTFANEFATGSPILKDIYDNPGSGMFTSSSYDDEEPRADLTNMSSIENVNPTSTKRLNQLILHP</sequence>
<gene>
    <name evidence="5" type="ORF">Tco_0923132</name>
</gene>
<dbReference type="SUPFAM" id="SSF57756">
    <property type="entry name" value="Retrovirus zinc finger-like domains"/>
    <property type="match status" value="1"/>
</dbReference>
<keyword evidence="6" id="KW-1185">Reference proteome</keyword>
<dbReference type="PROSITE" id="PS50158">
    <property type="entry name" value="ZF_CCHC"/>
    <property type="match status" value="1"/>
</dbReference>
<feature type="domain" description="CCHC-type" evidence="4">
    <location>
        <begin position="360"/>
        <end position="374"/>
    </location>
</feature>
<dbReference type="PANTHER" id="PTHR35317">
    <property type="entry name" value="OS04G0629600 PROTEIN"/>
    <property type="match status" value="1"/>
</dbReference>
<comment type="caution">
    <text evidence="5">The sequence shown here is derived from an EMBL/GenBank/DDBJ whole genome shotgun (WGS) entry which is preliminary data.</text>
</comment>
<dbReference type="Pfam" id="PF00098">
    <property type="entry name" value="zf-CCHC"/>
    <property type="match status" value="1"/>
</dbReference>
<evidence type="ECO:0000313" key="5">
    <source>
        <dbReference type="EMBL" id="GJT32713.1"/>
    </source>
</evidence>
<evidence type="ECO:0000256" key="3">
    <source>
        <dbReference type="SAM" id="MobiDB-lite"/>
    </source>
</evidence>
<evidence type="ECO:0000256" key="2">
    <source>
        <dbReference type="SAM" id="Coils"/>
    </source>
</evidence>
<dbReference type="Pfam" id="PF25597">
    <property type="entry name" value="SH3_retrovirus"/>
    <property type="match status" value="1"/>
</dbReference>
<feature type="region of interest" description="Disordered" evidence="3">
    <location>
        <begin position="253"/>
        <end position="282"/>
    </location>
</feature>
<dbReference type="SMART" id="SM00343">
    <property type="entry name" value="ZnF_C2HC"/>
    <property type="match status" value="2"/>
</dbReference>
<feature type="compositionally biased region" description="Polar residues" evidence="3">
    <location>
        <begin position="1028"/>
        <end position="1043"/>
    </location>
</feature>
<evidence type="ECO:0000256" key="1">
    <source>
        <dbReference type="PROSITE-ProRule" id="PRU00047"/>
    </source>
</evidence>
<feature type="region of interest" description="Disordered" evidence="3">
    <location>
        <begin position="886"/>
        <end position="905"/>
    </location>
</feature>
<accession>A0ABQ5D3D9</accession>
<keyword evidence="1" id="KW-0479">Metal-binding</keyword>
<feature type="compositionally biased region" description="Polar residues" evidence="3">
    <location>
        <begin position="653"/>
        <end position="670"/>
    </location>
</feature>
<dbReference type="Gene3D" id="4.10.60.10">
    <property type="entry name" value="Zinc finger, CCHC-type"/>
    <property type="match status" value="1"/>
</dbReference>
<evidence type="ECO:0000313" key="6">
    <source>
        <dbReference type="Proteomes" id="UP001151760"/>
    </source>
</evidence>
<dbReference type="InterPro" id="IPR036875">
    <property type="entry name" value="Znf_CCHC_sf"/>
</dbReference>
<reference evidence="5" key="2">
    <citation type="submission" date="2022-01" db="EMBL/GenBank/DDBJ databases">
        <authorList>
            <person name="Yamashiro T."/>
            <person name="Shiraishi A."/>
            <person name="Satake H."/>
            <person name="Nakayama K."/>
        </authorList>
    </citation>
    <scope>NUCLEOTIDE SEQUENCE</scope>
</reference>
<feature type="region of interest" description="Disordered" evidence="3">
    <location>
        <begin position="653"/>
        <end position="688"/>
    </location>
</feature>
<feature type="compositionally biased region" description="Low complexity" evidence="3">
    <location>
        <begin position="1080"/>
        <end position="1091"/>
    </location>
</feature>
<evidence type="ECO:0000259" key="4">
    <source>
        <dbReference type="PROSITE" id="PS50158"/>
    </source>
</evidence>
<feature type="region of interest" description="Disordered" evidence="3">
    <location>
        <begin position="737"/>
        <end position="770"/>
    </location>
</feature>
<dbReference type="PANTHER" id="PTHR35317:SF29">
    <property type="entry name" value="CCHC-TYPE DOMAIN-CONTAINING PROTEIN"/>
    <property type="match status" value="1"/>
</dbReference>
<dbReference type="Proteomes" id="UP001151760">
    <property type="component" value="Unassembled WGS sequence"/>
</dbReference>
<keyword evidence="1" id="KW-0862">Zinc</keyword>
<keyword evidence="2" id="KW-0175">Coiled coil</keyword>
<keyword evidence="1" id="KW-0863">Zinc-finger</keyword>
<feature type="region of interest" description="Disordered" evidence="3">
    <location>
        <begin position="1027"/>
        <end position="1115"/>
    </location>
</feature>
<feature type="compositionally biased region" description="Polar residues" evidence="3">
    <location>
        <begin position="1140"/>
        <end position="1153"/>
    </location>
</feature>
<protein>
    <submittedName>
        <fullName evidence="5">Ribonuclease H-like domain-containing protein</fullName>
    </submittedName>
</protein>